<evidence type="ECO:0000313" key="3">
    <source>
        <dbReference type="Proteomes" id="UP001221142"/>
    </source>
</evidence>
<organism evidence="2 3">
    <name type="scientific">Roridomyces roridus</name>
    <dbReference type="NCBI Taxonomy" id="1738132"/>
    <lineage>
        <taxon>Eukaryota</taxon>
        <taxon>Fungi</taxon>
        <taxon>Dikarya</taxon>
        <taxon>Basidiomycota</taxon>
        <taxon>Agaricomycotina</taxon>
        <taxon>Agaricomycetes</taxon>
        <taxon>Agaricomycetidae</taxon>
        <taxon>Agaricales</taxon>
        <taxon>Marasmiineae</taxon>
        <taxon>Mycenaceae</taxon>
        <taxon>Roridomyces</taxon>
    </lineage>
</organism>
<keyword evidence="1" id="KW-0812">Transmembrane</keyword>
<evidence type="ECO:0000313" key="2">
    <source>
        <dbReference type="EMBL" id="KAJ7624675.1"/>
    </source>
</evidence>
<sequence length="73" mass="8364">RRLNWLRSPSRGFFCLRGPSAFSGFWLFCTFETARLGSLDFLSLLAFALLYSCQVVNTQIISVWVHDSVPTPY</sequence>
<keyword evidence="3" id="KW-1185">Reference proteome</keyword>
<feature type="non-terminal residue" evidence="2">
    <location>
        <position position="1"/>
    </location>
</feature>
<proteinExistence type="predicted"/>
<evidence type="ECO:0000256" key="1">
    <source>
        <dbReference type="SAM" id="Phobius"/>
    </source>
</evidence>
<comment type="caution">
    <text evidence="2">The sequence shown here is derived from an EMBL/GenBank/DDBJ whole genome shotgun (WGS) entry which is preliminary data.</text>
</comment>
<feature type="transmembrane region" description="Helical" evidence="1">
    <location>
        <begin position="41"/>
        <end position="65"/>
    </location>
</feature>
<name>A0AAD7BLT8_9AGAR</name>
<accession>A0AAD7BLT8</accession>
<dbReference type="AlphaFoldDB" id="A0AAD7BLT8"/>
<gene>
    <name evidence="2" type="ORF">FB45DRAFT_924029</name>
</gene>
<dbReference type="Proteomes" id="UP001221142">
    <property type="component" value="Unassembled WGS sequence"/>
</dbReference>
<reference evidence="2" key="1">
    <citation type="submission" date="2023-03" db="EMBL/GenBank/DDBJ databases">
        <title>Massive genome expansion in bonnet fungi (Mycena s.s.) driven by repeated elements and novel gene families across ecological guilds.</title>
        <authorList>
            <consortium name="Lawrence Berkeley National Laboratory"/>
            <person name="Harder C.B."/>
            <person name="Miyauchi S."/>
            <person name="Viragh M."/>
            <person name="Kuo A."/>
            <person name="Thoen E."/>
            <person name="Andreopoulos B."/>
            <person name="Lu D."/>
            <person name="Skrede I."/>
            <person name="Drula E."/>
            <person name="Henrissat B."/>
            <person name="Morin E."/>
            <person name="Kohler A."/>
            <person name="Barry K."/>
            <person name="LaButti K."/>
            <person name="Morin E."/>
            <person name="Salamov A."/>
            <person name="Lipzen A."/>
            <person name="Mereny Z."/>
            <person name="Hegedus B."/>
            <person name="Baldrian P."/>
            <person name="Stursova M."/>
            <person name="Weitz H."/>
            <person name="Taylor A."/>
            <person name="Grigoriev I.V."/>
            <person name="Nagy L.G."/>
            <person name="Martin F."/>
            <person name="Kauserud H."/>
        </authorList>
    </citation>
    <scope>NUCLEOTIDE SEQUENCE</scope>
    <source>
        <strain evidence="2">9284</strain>
    </source>
</reference>
<keyword evidence="1" id="KW-0472">Membrane</keyword>
<keyword evidence="1" id="KW-1133">Transmembrane helix</keyword>
<dbReference type="EMBL" id="JARKIF010000013">
    <property type="protein sequence ID" value="KAJ7624675.1"/>
    <property type="molecule type" value="Genomic_DNA"/>
</dbReference>
<protein>
    <submittedName>
        <fullName evidence="2">Uncharacterized protein</fullName>
    </submittedName>
</protein>